<dbReference type="Proteomes" id="UP000076858">
    <property type="component" value="Unassembled WGS sequence"/>
</dbReference>
<dbReference type="EMBL" id="LRGB01002226">
    <property type="protein sequence ID" value="KZS08408.1"/>
    <property type="molecule type" value="Genomic_DNA"/>
</dbReference>
<dbReference type="PANTHER" id="PTHR47331">
    <property type="entry name" value="PHD-TYPE DOMAIN-CONTAINING PROTEIN"/>
    <property type="match status" value="1"/>
</dbReference>
<reference evidence="2 3" key="1">
    <citation type="submission" date="2016-03" db="EMBL/GenBank/DDBJ databases">
        <title>EvidentialGene: Evidence-directed Construction of Genes on Genomes.</title>
        <authorList>
            <person name="Gilbert D.G."/>
            <person name="Choi J.-H."/>
            <person name="Mockaitis K."/>
            <person name="Colbourne J."/>
            <person name="Pfrender M."/>
        </authorList>
    </citation>
    <scope>NUCLEOTIDE SEQUENCE [LARGE SCALE GENOMIC DNA]</scope>
    <source>
        <strain evidence="2 3">Xinb3</strain>
        <tissue evidence="2">Complete organism</tissue>
    </source>
</reference>
<proteinExistence type="predicted"/>
<accession>A0A164R817</accession>
<protein>
    <submittedName>
        <fullName evidence="2">Uncharacterized protein</fullName>
    </submittedName>
</protein>
<gene>
    <name evidence="2" type="ORF">APZ42_027611</name>
</gene>
<feature type="compositionally biased region" description="Low complexity" evidence="1">
    <location>
        <begin position="423"/>
        <end position="458"/>
    </location>
</feature>
<dbReference type="OrthoDB" id="6390504at2759"/>
<evidence type="ECO:0000256" key="1">
    <source>
        <dbReference type="SAM" id="MobiDB-lite"/>
    </source>
</evidence>
<evidence type="ECO:0000313" key="2">
    <source>
        <dbReference type="EMBL" id="KZS08408.1"/>
    </source>
</evidence>
<sequence>MQKFIEELDAKLQAKVKYKEFKDFNELVAATRVYALRLEKFLSHNHLILVWDKTYTLKSQHTLQIVESGTGTLTKKLGAEKYFRLLDDRRQLDFHLTPQPPCVPIQQHCSNRTTVFTIVGQSKLSLITAAIMEKFPPITVETSTPSSAEDLDKAANKQYNQDRVTDRENELGRMIQRLECDARKAKHERAIAAAPYNGWLAASHLKLPQCTKLQAFGQTAVVIKFKYSRCYWTNGFVNFNDKPYAFRNNTWKRVDANMVLPEQTLAHSFRYDDVKFFHYEHRTNPAYNDNLLNHMNVMADIRTAMNEHPPTEFSLIPLPSASSVLVTASGKIHYTSCWETIKMWFFISIFCILGLLSNRRGTYVQQVGVITENFRLYGEARKDDATTRANSQRDPAHSAAWYHSSRRSQPTSERNSHHERPTLHLTSEPSVSSSSGHAGSLQSQLPSVSGARESSSRASSRHIPQHDSRHSRSGRQTRAPKPTPRSSTSRELAEAERALKKLTFVEEEKDLGSRIEDLYREGGLQLPQWIEHGSRSTIKAEFDDFHGQALEWFTWIDLFRVLVHDTTRAVTEKLAILKRHLRKECADMVHGLGGGETAYVEALTRLKETYGRRDVMRTALILALDKLEMGKQDANSFRRFAEKTRTYLFDLNRIGETTTVDIIERVCLKLQLPDHLAWNEERVDGQEKRNLLTFGRWLCKRAAAYQNAHSLATELLTIPPAKPPNKHTARTHSTNIKFGRKGGASESGGKPGGDKIFCFQCEGSHRLEVCGFFKEMTTKDRLFFCIRRRLCFICFGISHSCRDCRSKKPCSVQGCKHWHYILLHDDAEPPVTDARPAAATDVFDANGHLVKANVFVDEGSGSTLFRDGFVRRLRLDGASQMLSVDDAGATKNNPVPLVDWAMLKTKWKHLEDLPIAASSGRVDILLGSDVIHLTTAMKTRIGQDSEPTASWTRIGLIVKRFCDTEDFGTEHRQPGIFEVNEQAIQILENGVRKLKVGYEAPITWKTGEPSLSNNRIVAENRLESLLRWFRGDSEFESSYRVAMEKNFTEGYAIVLDENENCPEYYLAHHGVQKGMKTRVVFDAAAKFQGRCINDCILSGPALQVPLPAVIIKFQEGEIAWASDIGAKFSQIRLKEEECRFFRYLWRRKGEDITRVSADFATDPEVVEVVGTKMYVNDYLSSAATVVQGVPEARGVKRALSEGDMHLQGWLSNSIEFLKAMAAREDVLTFQVGNLEHVAYTRVGIAMSETLFSTNEVECLPTSCQIGENGWRSTHQEIHKRFLWTDSSSVRNWVRAIASNYQVYVSHRVGEIQTLTETDEWRFIPGRLNPTDTATRLVQYPAQKASILIKIRTPHFGGAHESLVRSTKKAMYAALDKEKKCLRHPTDETIRTMLYEVAGLLNRRPLTTPSEDPADLRPLTPADFLNRANTASPPVDTFDDALPREHYRYLQRVLNIFWDH</sequence>
<organism evidence="2 3">
    <name type="scientific">Daphnia magna</name>
    <dbReference type="NCBI Taxonomy" id="35525"/>
    <lineage>
        <taxon>Eukaryota</taxon>
        <taxon>Metazoa</taxon>
        <taxon>Ecdysozoa</taxon>
        <taxon>Arthropoda</taxon>
        <taxon>Crustacea</taxon>
        <taxon>Branchiopoda</taxon>
        <taxon>Diplostraca</taxon>
        <taxon>Cladocera</taxon>
        <taxon>Anomopoda</taxon>
        <taxon>Daphniidae</taxon>
        <taxon>Daphnia</taxon>
    </lineage>
</organism>
<dbReference type="PANTHER" id="PTHR47331:SF5">
    <property type="entry name" value="RIBONUCLEASE H"/>
    <property type="match status" value="1"/>
</dbReference>
<keyword evidence="3" id="KW-1185">Reference proteome</keyword>
<dbReference type="STRING" id="35525.A0A164R817"/>
<dbReference type="Pfam" id="PF03564">
    <property type="entry name" value="DUF1759"/>
    <property type="match status" value="1"/>
</dbReference>
<name>A0A164R817_9CRUS</name>
<evidence type="ECO:0000313" key="3">
    <source>
        <dbReference type="Proteomes" id="UP000076858"/>
    </source>
</evidence>
<comment type="caution">
    <text evidence="2">The sequence shown here is derived from an EMBL/GenBank/DDBJ whole genome shotgun (WGS) entry which is preliminary data.</text>
</comment>
<dbReference type="InterPro" id="IPR005312">
    <property type="entry name" value="DUF1759"/>
</dbReference>
<feature type="region of interest" description="Disordered" evidence="1">
    <location>
        <begin position="384"/>
        <end position="492"/>
    </location>
</feature>